<evidence type="ECO:0000313" key="4">
    <source>
        <dbReference type="RefSeq" id="XP_015605097.1"/>
    </source>
</evidence>
<feature type="compositionally biased region" description="Basic residues" evidence="1">
    <location>
        <begin position="592"/>
        <end position="609"/>
    </location>
</feature>
<dbReference type="GeneID" id="107272446"/>
<accession>A0AAJ7CAC1</accession>
<feature type="compositionally biased region" description="Low complexity" evidence="1">
    <location>
        <begin position="455"/>
        <end position="464"/>
    </location>
</feature>
<protein>
    <submittedName>
        <fullName evidence="3 4">Uncharacterized protein LOC107272446</fullName>
    </submittedName>
</protein>
<feature type="compositionally biased region" description="Polar residues" evidence="1">
    <location>
        <begin position="443"/>
        <end position="454"/>
    </location>
</feature>
<feature type="compositionally biased region" description="Basic and acidic residues" evidence="1">
    <location>
        <begin position="576"/>
        <end position="591"/>
    </location>
</feature>
<evidence type="ECO:0000313" key="2">
    <source>
        <dbReference type="Proteomes" id="UP000694920"/>
    </source>
</evidence>
<proteinExistence type="predicted"/>
<dbReference type="Proteomes" id="UP000694920">
    <property type="component" value="Unplaced"/>
</dbReference>
<name>A0AAJ7CAC1_CEPCN</name>
<organism evidence="2 3">
    <name type="scientific">Cephus cinctus</name>
    <name type="common">Wheat stem sawfly</name>
    <dbReference type="NCBI Taxonomy" id="211228"/>
    <lineage>
        <taxon>Eukaryota</taxon>
        <taxon>Metazoa</taxon>
        <taxon>Ecdysozoa</taxon>
        <taxon>Arthropoda</taxon>
        <taxon>Hexapoda</taxon>
        <taxon>Insecta</taxon>
        <taxon>Pterygota</taxon>
        <taxon>Neoptera</taxon>
        <taxon>Endopterygota</taxon>
        <taxon>Hymenoptera</taxon>
        <taxon>Cephoidea</taxon>
        <taxon>Cephidae</taxon>
        <taxon>Cephus</taxon>
    </lineage>
</organism>
<evidence type="ECO:0000313" key="3">
    <source>
        <dbReference type="RefSeq" id="XP_015605096.1"/>
    </source>
</evidence>
<gene>
    <name evidence="3 4" type="primary">LOC107272446</name>
</gene>
<dbReference type="AlphaFoldDB" id="A0AAJ7CAC1"/>
<dbReference type="RefSeq" id="XP_015605097.1">
    <property type="nucleotide sequence ID" value="XM_015749611.2"/>
</dbReference>
<feature type="compositionally biased region" description="Basic and acidic residues" evidence="1">
    <location>
        <begin position="535"/>
        <end position="560"/>
    </location>
</feature>
<reference evidence="3 4" key="1">
    <citation type="submission" date="2025-04" db="UniProtKB">
        <authorList>
            <consortium name="RefSeq"/>
        </authorList>
    </citation>
    <scope>IDENTIFICATION</scope>
</reference>
<keyword evidence="2" id="KW-1185">Reference proteome</keyword>
<sequence>MSFANDLHAISELGFLSNKEREDFFLSDEEDEDENFKFKYVPVSKFKNIIKDVRRQRIKVDDERTWNTFLKQQRSLSLPYQEDNVDPSISNVKKFLRDNFKEVDRELMRLEEDALPERRKRPSSSVNENVQDFQVQGTRVESPKEVPVMKDSDTGSTNILLTIPEEENILSTYKKGLESRQECRLNNANRISSSDHRIIRRKDRTRTILHAIDDSEYNSSPELSPDLASDPDDLVDVRADPIVVRKVLFCQKKISRVLDEISLQLDKIPLPDGERDLYRRQQRVMEFAIRFSRNYLYELGRQVTEIQRHVRAISPSVRVKPSRRCRTLHMQAIEQKLVAAHQLMLQALTAYCRHIPSSALKSHPGKLKEVLQILVDLVEICAKIHLTPYHFGSGDADEQLLTNLQSFMRQHRSRRHENPEQFQDKDLLNKCSNILSKLRPGSDNESQVVSNRTQSTLATAPSASRTRRRNSAKNLTNRLSMYSVDVRNSRKLPFCSQQQQREKERGTVRSRMLSSNHPGTPELPNPHSSPASNKSSKEMTRRVNPRIKERLLQKDGDIRTMMDMIPTDSEAGSSIEHTDKFKELRPSESKFKVSRKSSTRIKTSPRSKHSGISMKSTKNDMNVGNEVFANKVTTITEEHLSNLVPVIADLISFIRNKDNDCEIRPVSSASVETLLGLLGKYEPAASDLHENLSNSKNMQLICLSSDEIANTLPKYMDASCQAKLDKMSDSQSESSIANDVMKFYNQKKEKKRLIISKESEAIILDYRDRYQAWCRENPMYSSNTQNKPWEVVAWISDKLVDELINEISKELQMDDVIKKLFDLEFQEF</sequence>
<dbReference type="RefSeq" id="XP_015605096.1">
    <property type="nucleotide sequence ID" value="XM_015749610.2"/>
</dbReference>
<feature type="region of interest" description="Disordered" evidence="1">
    <location>
        <begin position="439"/>
        <end position="618"/>
    </location>
</feature>
<evidence type="ECO:0000256" key="1">
    <source>
        <dbReference type="SAM" id="MobiDB-lite"/>
    </source>
</evidence>
<dbReference type="KEGG" id="ccin:107272446"/>